<dbReference type="Gene3D" id="1.10.287.110">
    <property type="entry name" value="DnaJ domain"/>
    <property type="match status" value="1"/>
</dbReference>
<name>U4V0U9_DENPD</name>
<organism evidence="9 10">
    <name type="scientific">Dendroctonus ponderosae</name>
    <name type="common">Mountain pine beetle</name>
    <dbReference type="NCBI Taxonomy" id="77166"/>
    <lineage>
        <taxon>Eukaryota</taxon>
        <taxon>Metazoa</taxon>
        <taxon>Ecdysozoa</taxon>
        <taxon>Arthropoda</taxon>
        <taxon>Hexapoda</taxon>
        <taxon>Insecta</taxon>
        <taxon>Pterygota</taxon>
        <taxon>Neoptera</taxon>
        <taxon>Endopterygota</taxon>
        <taxon>Coleoptera</taxon>
        <taxon>Polyphaga</taxon>
        <taxon>Cucujiformia</taxon>
        <taxon>Curculionidae</taxon>
        <taxon>Scolytinae</taxon>
        <taxon>Dendroctonus</taxon>
    </lineage>
</organism>
<protein>
    <recommendedName>
        <fullName evidence="5">DnaJ homolog subfamily C member 21</fullName>
    </recommendedName>
</protein>
<dbReference type="Pfam" id="PF00226">
    <property type="entry name" value="DnaJ"/>
    <property type="match status" value="1"/>
</dbReference>
<dbReference type="GO" id="GO:0008270">
    <property type="term" value="F:zinc ion binding"/>
    <property type="evidence" value="ECO:0007669"/>
    <property type="project" value="UniProtKB-KW"/>
</dbReference>
<dbReference type="Pfam" id="PF06080">
    <property type="entry name" value="DUF938"/>
    <property type="match status" value="1"/>
</dbReference>
<dbReference type="EMBL" id="KI210569">
    <property type="protein sequence ID" value="ERL96306.1"/>
    <property type="molecule type" value="Genomic_DNA"/>
</dbReference>
<dbReference type="FunFam" id="1.10.287.110:FF:000046">
    <property type="entry name" value="dnaJ homolog subfamily C member 21"/>
    <property type="match status" value="1"/>
</dbReference>
<dbReference type="AlphaFoldDB" id="U4V0U9"/>
<dbReference type="PROSITE" id="PS50076">
    <property type="entry name" value="DNAJ_2"/>
    <property type="match status" value="1"/>
</dbReference>
<evidence type="ECO:0000256" key="2">
    <source>
        <dbReference type="ARBA" id="ARBA00022723"/>
    </source>
</evidence>
<dbReference type="GO" id="GO:0005737">
    <property type="term" value="C:cytoplasm"/>
    <property type="evidence" value="ECO:0007669"/>
    <property type="project" value="TreeGrafter"/>
</dbReference>
<feature type="region of interest" description="Disordered" evidence="6">
    <location>
        <begin position="372"/>
        <end position="452"/>
    </location>
</feature>
<evidence type="ECO:0000256" key="5">
    <source>
        <dbReference type="ARBA" id="ARBA00074367"/>
    </source>
</evidence>
<dbReference type="CDD" id="cd06257">
    <property type="entry name" value="DnaJ"/>
    <property type="match status" value="1"/>
</dbReference>
<dbReference type="SUPFAM" id="SSF46565">
    <property type="entry name" value="Chaperone J-domain"/>
    <property type="match status" value="1"/>
</dbReference>
<dbReference type="SUPFAM" id="SSF57667">
    <property type="entry name" value="beta-beta-alpha zinc fingers"/>
    <property type="match status" value="1"/>
</dbReference>
<dbReference type="PANTHER" id="PTHR44029:SF1">
    <property type="entry name" value="DNAJ HOMOLOG SUBFAMILY C MEMBER 21"/>
    <property type="match status" value="1"/>
</dbReference>
<evidence type="ECO:0000256" key="6">
    <source>
        <dbReference type="SAM" id="MobiDB-lite"/>
    </source>
</evidence>
<feature type="compositionally biased region" description="Acidic residues" evidence="6">
    <location>
        <begin position="393"/>
        <end position="405"/>
    </location>
</feature>
<dbReference type="STRING" id="77166.U4V0U9"/>
<keyword evidence="3" id="KW-0863">Zinc-finger</keyword>
<keyword evidence="4" id="KW-0862">Zinc</keyword>
<dbReference type="SUPFAM" id="SSF53335">
    <property type="entry name" value="S-adenosyl-L-methionine-dependent methyltransferases"/>
    <property type="match status" value="1"/>
</dbReference>
<feature type="compositionally biased region" description="Basic residues" evidence="6">
    <location>
        <begin position="430"/>
        <end position="440"/>
    </location>
</feature>
<dbReference type="InterPro" id="IPR051964">
    <property type="entry name" value="Chaperone_stress_response"/>
</dbReference>
<keyword evidence="2" id="KW-0479">Metal-binding</keyword>
<dbReference type="InterPro" id="IPR036236">
    <property type="entry name" value="Znf_C2H2_sf"/>
</dbReference>
<dbReference type="SMART" id="SM00271">
    <property type="entry name" value="DnaJ"/>
    <property type="match status" value="1"/>
</dbReference>
<dbReference type="PANTHER" id="PTHR44029">
    <property type="entry name" value="DNAJ HOMOLOG SUBFAMILY C MEMBER 21"/>
    <property type="match status" value="1"/>
</dbReference>
<feature type="compositionally biased region" description="Basic and acidic residues" evidence="6">
    <location>
        <begin position="441"/>
        <end position="452"/>
    </location>
</feature>
<evidence type="ECO:0000256" key="4">
    <source>
        <dbReference type="ARBA" id="ARBA00022833"/>
    </source>
</evidence>
<reference evidence="9 10" key="1">
    <citation type="journal article" date="2013" name="Genome Biol.">
        <title>Draft genome of the mountain pine beetle, Dendroctonus ponderosae Hopkins, a major forest pest.</title>
        <authorList>
            <person name="Keeling C.I."/>
            <person name="Yuen M.M."/>
            <person name="Liao N.Y."/>
            <person name="Docking T.R."/>
            <person name="Chan S.K."/>
            <person name="Taylor G.A."/>
            <person name="Palmquist D.L."/>
            <person name="Jackman S.D."/>
            <person name="Nguyen A."/>
            <person name="Li M."/>
            <person name="Henderson H."/>
            <person name="Janes J.K."/>
            <person name="Zhao Y."/>
            <person name="Pandoh P."/>
            <person name="Moore R."/>
            <person name="Sperling F.A."/>
            <person name="Huber D.P."/>
            <person name="Birol I."/>
            <person name="Jones S.J."/>
            <person name="Bohlmann J."/>
        </authorList>
    </citation>
    <scope>NUCLEOTIDE SEQUENCE</scope>
</reference>
<evidence type="ECO:0000259" key="7">
    <source>
        <dbReference type="PROSITE" id="PS50076"/>
    </source>
</evidence>
<dbReference type="InterPro" id="IPR029063">
    <property type="entry name" value="SAM-dependent_MTases_sf"/>
</dbReference>
<dbReference type="Pfam" id="PF21884">
    <property type="entry name" value="ZUO1-like_ZHD"/>
    <property type="match status" value="1"/>
</dbReference>
<sequence>MDPSPKSLDSSRCRTSARPHSCTYACIMKCHYEVLQLSQDADDSEIKTAYRRLALKLHPDKNLDNPELAKEQFQTVQQAYEVLSDRQERAWYDAHRDQILRGTDSEFQDQSLDVFPYFTSSCFKGFGDDAQGFYTIYRTVFEAIAKEDLEFMDDKEEFSEIPGFGCADSDYEAVKLFYDYWMSYSTKKSYTWLDPYDVRDVKGNRKVEKIADKENKKVRTKARKERNEEVRKLAAFVRKRDKRVLAYKDQMESKVLENRKKHQELGNRKKLERAEMHANEKQAEWLKFDNVQDELEEIEAQLAEQFGESLLLEGSEEDDDEYNSLFCRVCMKQLKNPTAFQNHEMSKKHRETNRRLQEILLEEQRARQQHAFGLPKPELNCSDSDGEQPPTEAEPDENPVSDPDEQQSFNSNSKKSNKPPVEEREEIPKQKKPTKKRRKKDKADEPSGDHNDIDLAHCCATCKCMNNHLVGMNQLPKRALNYPSAERNKSFILKVLKEHIVGSDAVSMLEVSSGTGQHAGHFAANLPNVTIQPTEVDESLFESITAYAGQVPGGNMKNPVKLDVLDGPWKLDTTYQYLLNVNMFHVAPFSCAVALFTYGSQVLIPGGLMFTYGPYADQGRIEPQSNVDFDRALRGQNPEFGLRDIQDLKAVASQVGISLKQAHNMPANNKVLVWEKVAN</sequence>
<evidence type="ECO:0000313" key="9">
    <source>
        <dbReference type="EMBL" id="ERL96306.1"/>
    </source>
</evidence>
<accession>U4V0U9</accession>
<evidence type="ECO:0000313" key="8">
    <source>
        <dbReference type="EMBL" id="ERL96174.1"/>
    </source>
</evidence>
<evidence type="ECO:0000313" key="10">
    <source>
        <dbReference type="Proteomes" id="UP000030742"/>
    </source>
</evidence>
<proteinExistence type="inferred from homology"/>
<dbReference type="InterPro" id="IPR036869">
    <property type="entry name" value="J_dom_sf"/>
</dbReference>
<gene>
    <name evidence="8" type="ORF">D910_01275</name>
    <name evidence="9" type="ORF">D910_03923</name>
</gene>
<dbReference type="InterPro" id="IPR054076">
    <property type="entry name" value="ZUO1-like_ZHD"/>
</dbReference>
<comment type="similarity">
    <text evidence="1">Belongs to the UPF0585 family.</text>
</comment>
<dbReference type="OrthoDB" id="552049at2759"/>
<dbReference type="InterPro" id="IPR001623">
    <property type="entry name" value="DnaJ_domain"/>
</dbReference>
<dbReference type="PRINTS" id="PR00625">
    <property type="entry name" value="JDOMAIN"/>
</dbReference>
<feature type="compositionally biased region" description="Basic and acidic residues" evidence="6">
    <location>
        <begin position="420"/>
        <end position="429"/>
    </location>
</feature>
<dbReference type="Proteomes" id="UP000030742">
    <property type="component" value="Unassembled WGS sequence"/>
</dbReference>
<dbReference type="EMBL" id="KI210144">
    <property type="protein sequence ID" value="ERL96174.1"/>
    <property type="molecule type" value="Genomic_DNA"/>
</dbReference>
<dbReference type="PROSITE" id="PS00636">
    <property type="entry name" value="DNAJ_1"/>
    <property type="match status" value="1"/>
</dbReference>
<evidence type="ECO:0000256" key="3">
    <source>
        <dbReference type="ARBA" id="ARBA00022771"/>
    </source>
</evidence>
<dbReference type="Gene3D" id="3.30.160.60">
    <property type="entry name" value="Classic Zinc Finger"/>
    <property type="match status" value="1"/>
</dbReference>
<dbReference type="InterPro" id="IPR018253">
    <property type="entry name" value="DnaJ_domain_CS"/>
</dbReference>
<dbReference type="InterPro" id="IPR010342">
    <property type="entry name" value="DUF938"/>
</dbReference>
<evidence type="ECO:0000256" key="1">
    <source>
        <dbReference type="ARBA" id="ARBA00008308"/>
    </source>
</evidence>
<feature type="domain" description="J" evidence="7">
    <location>
        <begin position="30"/>
        <end position="96"/>
    </location>
</feature>